<dbReference type="AlphaFoldDB" id="M1DRI5"/>
<keyword evidence="2" id="KW-1185">Reference proteome</keyword>
<evidence type="ECO:0000313" key="1">
    <source>
        <dbReference type="EnsemblPlants" id="PGSC0003DMT400093236"/>
    </source>
</evidence>
<evidence type="ECO:0000313" key="2">
    <source>
        <dbReference type="Proteomes" id="UP000011115"/>
    </source>
</evidence>
<accession>M1DRI5</accession>
<dbReference type="Proteomes" id="UP000011115">
    <property type="component" value="Unassembled WGS sequence"/>
</dbReference>
<dbReference type="Gramene" id="PGSC0003DMT400093236">
    <property type="protein sequence ID" value="PGSC0003DMT400093236"/>
    <property type="gene ID" value="PGSC0003DMG400042807"/>
</dbReference>
<dbReference type="EnsemblPlants" id="PGSC0003DMT400093236">
    <property type="protein sequence ID" value="PGSC0003DMT400093236"/>
    <property type="gene ID" value="PGSC0003DMG400042807"/>
</dbReference>
<dbReference type="InParanoid" id="M1DRI5"/>
<organism evidence="1 2">
    <name type="scientific">Solanum tuberosum</name>
    <name type="common">Potato</name>
    <dbReference type="NCBI Taxonomy" id="4113"/>
    <lineage>
        <taxon>Eukaryota</taxon>
        <taxon>Viridiplantae</taxon>
        <taxon>Streptophyta</taxon>
        <taxon>Embryophyta</taxon>
        <taxon>Tracheophyta</taxon>
        <taxon>Spermatophyta</taxon>
        <taxon>Magnoliopsida</taxon>
        <taxon>eudicotyledons</taxon>
        <taxon>Gunneridae</taxon>
        <taxon>Pentapetalae</taxon>
        <taxon>asterids</taxon>
        <taxon>lamiids</taxon>
        <taxon>Solanales</taxon>
        <taxon>Solanaceae</taxon>
        <taxon>Solanoideae</taxon>
        <taxon>Solaneae</taxon>
        <taxon>Solanum</taxon>
    </lineage>
</organism>
<name>M1DRI5_SOLTU</name>
<dbReference type="PaxDb" id="4113-PGSC0003DMT400093236"/>
<dbReference type="HOGENOM" id="CLU_2578519_0_0_1"/>
<proteinExistence type="predicted"/>
<reference evidence="1" key="2">
    <citation type="submission" date="2015-06" db="UniProtKB">
        <authorList>
            <consortium name="EnsemblPlants"/>
        </authorList>
    </citation>
    <scope>IDENTIFICATION</scope>
    <source>
        <strain evidence="1">DM1-3 516 R44</strain>
    </source>
</reference>
<sequence length="81" mass="9657">MERTTSSATIGERHELHKKFLADCDQLTVEYQKWLNLIEISKKLEAERHELHKKFLADCDQLTVEYQKWLNLIEISKKLEA</sequence>
<reference evidence="2" key="1">
    <citation type="journal article" date="2011" name="Nature">
        <title>Genome sequence and analysis of the tuber crop potato.</title>
        <authorList>
            <consortium name="The Potato Genome Sequencing Consortium"/>
        </authorList>
    </citation>
    <scope>NUCLEOTIDE SEQUENCE [LARGE SCALE GENOMIC DNA]</scope>
    <source>
        <strain evidence="2">cv. DM1-3 516 R44</strain>
    </source>
</reference>
<protein>
    <submittedName>
        <fullName evidence="1">Uncharacterized protein</fullName>
    </submittedName>
</protein>